<accession>A0A177DJ00</accession>
<dbReference type="KEGG" id="aalt:CC77DRAFT_137432"/>
<protein>
    <submittedName>
        <fullName evidence="1">Uncharacterized protein</fullName>
    </submittedName>
</protein>
<organism evidence="1 2">
    <name type="scientific">Alternaria alternata</name>
    <name type="common">Alternaria rot fungus</name>
    <name type="synonym">Torula alternata</name>
    <dbReference type="NCBI Taxonomy" id="5599"/>
    <lineage>
        <taxon>Eukaryota</taxon>
        <taxon>Fungi</taxon>
        <taxon>Dikarya</taxon>
        <taxon>Ascomycota</taxon>
        <taxon>Pezizomycotina</taxon>
        <taxon>Dothideomycetes</taxon>
        <taxon>Pleosporomycetidae</taxon>
        <taxon>Pleosporales</taxon>
        <taxon>Pleosporineae</taxon>
        <taxon>Pleosporaceae</taxon>
        <taxon>Alternaria</taxon>
        <taxon>Alternaria sect. Alternaria</taxon>
        <taxon>Alternaria alternata complex</taxon>
    </lineage>
</organism>
<dbReference type="RefSeq" id="XP_018385164.1">
    <property type="nucleotide sequence ID" value="XM_018530217.1"/>
</dbReference>
<name>A0A177DJ00_ALTAL</name>
<dbReference type="EMBL" id="KV441480">
    <property type="protein sequence ID" value="OAG19743.1"/>
    <property type="molecule type" value="Genomic_DNA"/>
</dbReference>
<gene>
    <name evidence="1" type="ORF">CC77DRAFT_137432</name>
</gene>
<reference evidence="1 2" key="1">
    <citation type="submission" date="2016-05" db="EMBL/GenBank/DDBJ databases">
        <title>Comparative analysis of secretome profiles of manganese(II)-oxidizing ascomycete fungi.</title>
        <authorList>
            <consortium name="DOE Joint Genome Institute"/>
            <person name="Zeiner C.A."/>
            <person name="Purvine S.O."/>
            <person name="Zink E.M."/>
            <person name="Wu S."/>
            <person name="Pasa-Tolic L."/>
            <person name="Chaput D.L."/>
            <person name="Haridas S."/>
            <person name="Grigoriev I.V."/>
            <person name="Santelli C.M."/>
            <person name="Hansel C.M."/>
        </authorList>
    </citation>
    <scope>NUCLEOTIDE SEQUENCE [LARGE SCALE GENOMIC DNA]</scope>
    <source>
        <strain evidence="1 2">SRC1lrK2f</strain>
    </source>
</reference>
<dbReference type="GeneID" id="29115811"/>
<evidence type="ECO:0000313" key="2">
    <source>
        <dbReference type="Proteomes" id="UP000077248"/>
    </source>
</evidence>
<dbReference type="AlphaFoldDB" id="A0A177DJ00"/>
<dbReference type="VEuPathDB" id="FungiDB:CC77DRAFT_137432"/>
<evidence type="ECO:0000313" key="1">
    <source>
        <dbReference type="EMBL" id="OAG19743.1"/>
    </source>
</evidence>
<sequence>MSQNETNEAIRKQWETMKRKEKEMMRLCDDIQVRTLAYYDNGKHLDDERAFLETCGRSLHNQTHIQDAWDEAEAWLAFASDNYGKLVGKVDKLKKITTVRKKLQEQLGIAPTEDGYFAYGKVADTHRGDGAQKYVNFVLLGHELDWTTSVRHYIAENMGGSSLLTNEEWRPQVWSARPDR</sequence>
<dbReference type="Proteomes" id="UP000077248">
    <property type="component" value="Unassembled WGS sequence"/>
</dbReference>
<keyword evidence="2" id="KW-1185">Reference proteome</keyword>
<proteinExistence type="predicted"/>